<dbReference type="GO" id="GO:0015293">
    <property type="term" value="F:symporter activity"/>
    <property type="evidence" value="ECO:0007669"/>
    <property type="project" value="InterPro"/>
</dbReference>
<feature type="transmembrane region" description="Helical" evidence="8">
    <location>
        <begin position="401"/>
        <end position="419"/>
    </location>
</feature>
<dbReference type="STRING" id="698738.OLEAN_C36760"/>
<evidence type="ECO:0000256" key="7">
    <source>
        <dbReference type="ARBA" id="ARBA00023136"/>
    </source>
</evidence>
<evidence type="ECO:0000256" key="8">
    <source>
        <dbReference type="SAM" id="Phobius"/>
    </source>
</evidence>
<feature type="transmembrane region" description="Helical" evidence="8">
    <location>
        <begin position="366"/>
        <end position="389"/>
    </location>
</feature>
<dbReference type="HOGENOM" id="CLU_381677_0_0_6"/>
<keyword evidence="11" id="KW-1185">Reference proteome</keyword>
<feature type="transmembrane region" description="Helical" evidence="8">
    <location>
        <begin position="12"/>
        <end position="33"/>
    </location>
</feature>
<feature type="transmembrane region" description="Helical" evidence="8">
    <location>
        <begin position="246"/>
        <end position="264"/>
    </location>
</feature>
<dbReference type="InterPro" id="IPR001638">
    <property type="entry name" value="Solute-binding_3/MltF_N"/>
</dbReference>
<evidence type="ECO:0000256" key="1">
    <source>
        <dbReference type="ARBA" id="ARBA00004141"/>
    </source>
</evidence>
<evidence type="ECO:0000256" key="3">
    <source>
        <dbReference type="ARBA" id="ARBA00022448"/>
    </source>
</evidence>
<dbReference type="Gene3D" id="1.10.3860.10">
    <property type="entry name" value="Sodium:dicarboxylate symporter"/>
    <property type="match status" value="1"/>
</dbReference>
<keyword evidence="4 8" id="KW-0812">Transmembrane</keyword>
<keyword evidence="5" id="KW-0732">Signal</keyword>
<dbReference type="Proteomes" id="UP000032749">
    <property type="component" value="Chromosome"/>
</dbReference>
<sequence length="703" mass="77927">MLFKKIPSFIRILLAMVAGLAIGAYTSTVFMGVDAIANAFVMLLQMTALPYISLSLIVGIGGLSATGLSSTFKQSLLILFLLISTVLFFILLAPIAFPDWTTAEFYSVETIKVSTEFDLVDLFIPANPFNAFANALIPSIVTFSIFIGIGLMSVHRKKHALLLLGNLQTAVANVSVMVMRFAPVGIFCIGLRAAATVNPSDLDGLLVYVVTSAVLVLLLAFIVLPTMVAIITPFGYRQIMKASREAMVTAFATGSFFIVLPVIVEKTKVLIAQLHSTNKDIDKVPSIIVPITFSLPVGGKLLALLFTLFAAWFSGAYISLSDYVTLIVVGVPQLFGTSIIAVPNLLELFNVSGSMFDFFLVAENLIVGRIAALLSVIFAVCLPLLVATSMVKGFTFKWQQFARNALIIPVVCIAAFVAVKHTFQSISYQYEGYSKFINRDFLYESIPTTYLEKPSASSANVQPFKSVLDRVKQRGFLRVGYFRDDLPYSFHNSKGKLVGFDIEIMNQLAGDLGVGIEFVKIFRKEAGPLLASGYLDITSGVPVIPDNMKEFLLSWPYSDQHVAFIVKDKRRAEFVDWENIRDRKDLIIGIPEKVFYKKAVKAYFTKGKAWEISTPRLFFKEEFKHIDAMLLGAPAASAWTLLNPSYTVVSPKPLLPALTMAFPINKNDQLFELYLRNWIKMKKRNKSLDRLFSYWIEGEKPAL</sequence>
<protein>
    <submittedName>
        <fullName evidence="10">Sodium:dicarboxylate symporter family protein</fullName>
    </submittedName>
</protein>
<dbReference type="AlphaFoldDB" id="R4YRX3"/>
<dbReference type="PANTHER" id="PTHR35936:SF19">
    <property type="entry name" value="AMINO-ACID-BINDING PROTEIN YXEM-RELATED"/>
    <property type="match status" value="1"/>
</dbReference>
<feature type="transmembrane region" description="Helical" evidence="8">
    <location>
        <begin position="205"/>
        <end position="234"/>
    </location>
</feature>
<dbReference type="EMBL" id="FO203512">
    <property type="protein sequence ID" value="CCK77852.1"/>
    <property type="molecule type" value="Genomic_DNA"/>
</dbReference>
<dbReference type="SMART" id="SM00062">
    <property type="entry name" value="PBPb"/>
    <property type="match status" value="1"/>
</dbReference>
<dbReference type="Pfam" id="PF00497">
    <property type="entry name" value="SBP_bac_3"/>
    <property type="match status" value="1"/>
</dbReference>
<feature type="transmembrane region" description="Helical" evidence="8">
    <location>
        <begin position="131"/>
        <end position="151"/>
    </location>
</feature>
<dbReference type="InterPro" id="IPR036458">
    <property type="entry name" value="Na:dicarbo_symporter_sf"/>
</dbReference>
<feature type="transmembrane region" description="Helical" evidence="8">
    <location>
        <begin position="284"/>
        <end position="311"/>
    </location>
</feature>
<gene>
    <name evidence="10" type="ORF">OLEAN_C36760</name>
</gene>
<accession>R4YRX3</accession>
<dbReference type="KEGG" id="oai:OLEAN_C36760"/>
<dbReference type="InterPro" id="IPR001991">
    <property type="entry name" value="Na-dicarboxylate_symporter"/>
</dbReference>
<evidence type="ECO:0000313" key="11">
    <source>
        <dbReference type="Proteomes" id="UP000032749"/>
    </source>
</evidence>
<dbReference type="Gene3D" id="3.40.190.10">
    <property type="entry name" value="Periplasmic binding protein-like II"/>
    <property type="match status" value="2"/>
</dbReference>
<dbReference type="Pfam" id="PF00375">
    <property type="entry name" value="SDF"/>
    <property type="match status" value="1"/>
</dbReference>
<feature type="transmembrane region" description="Helical" evidence="8">
    <location>
        <begin position="171"/>
        <end position="193"/>
    </location>
</feature>
<evidence type="ECO:0000256" key="5">
    <source>
        <dbReference type="ARBA" id="ARBA00022729"/>
    </source>
</evidence>
<keyword evidence="6 8" id="KW-1133">Transmembrane helix</keyword>
<dbReference type="PANTHER" id="PTHR35936">
    <property type="entry name" value="MEMBRANE-BOUND LYTIC MUREIN TRANSGLYCOSYLASE F"/>
    <property type="match status" value="1"/>
</dbReference>
<organism evidence="10 11">
    <name type="scientific">Oleispira antarctica RB-8</name>
    <dbReference type="NCBI Taxonomy" id="698738"/>
    <lineage>
        <taxon>Bacteria</taxon>
        <taxon>Pseudomonadati</taxon>
        <taxon>Pseudomonadota</taxon>
        <taxon>Gammaproteobacteria</taxon>
        <taxon>Oceanospirillales</taxon>
        <taxon>Oceanospirillaceae</taxon>
        <taxon>Oleispira</taxon>
    </lineage>
</organism>
<feature type="transmembrane region" description="Helical" evidence="8">
    <location>
        <begin position="76"/>
        <end position="97"/>
    </location>
</feature>
<evidence type="ECO:0000313" key="10">
    <source>
        <dbReference type="EMBL" id="CCK77852.1"/>
    </source>
</evidence>
<feature type="domain" description="Solute-binding protein family 3/N-terminal" evidence="9">
    <location>
        <begin position="476"/>
        <end position="699"/>
    </location>
</feature>
<dbReference type="SUPFAM" id="SSF118215">
    <property type="entry name" value="Proton glutamate symport protein"/>
    <property type="match status" value="1"/>
</dbReference>
<evidence type="ECO:0000256" key="2">
    <source>
        <dbReference type="ARBA" id="ARBA00010333"/>
    </source>
</evidence>
<reference evidence="10 11" key="1">
    <citation type="journal article" date="2013" name="Nat. Commun.">
        <title>Genome sequence and functional genomic analysis of the oil-degrading bacterium Oleispira antarctica.</title>
        <authorList>
            <person name="Kube M."/>
            <person name="Chernikova T.N."/>
            <person name="Al-Ramahi Y."/>
            <person name="Beloqui A."/>
            <person name="Lopez-Cortez N."/>
            <person name="Guazzaroni M.E."/>
            <person name="Heipieper H.J."/>
            <person name="Klages S."/>
            <person name="Kotsyurbenko O.R."/>
            <person name="Langer I."/>
            <person name="Nechitaylo T.Y."/>
            <person name="Lunsdorf H."/>
            <person name="Fernandez M."/>
            <person name="Juarez S."/>
            <person name="Ciordia S."/>
            <person name="Singer A."/>
            <person name="Kagan O."/>
            <person name="Egorova O."/>
            <person name="Petit P.A."/>
            <person name="Stogios P."/>
            <person name="Kim Y."/>
            <person name="Tchigvintsev A."/>
            <person name="Flick R."/>
            <person name="Denaro R."/>
            <person name="Genovese M."/>
            <person name="Albar J.P."/>
            <person name="Reva O.N."/>
            <person name="Martinez-Gomariz M."/>
            <person name="Tran H."/>
            <person name="Ferrer M."/>
            <person name="Savchenko A."/>
            <person name="Yakunin A.F."/>
            <person name="Yakimov M.M."/>
            <person name="Golyshina O.V."/>
            <person name="Reinhardt R."/>
            <person name="Golyshin P.N."/>
        </authorList>
    </citation>
    <scope>NUCLEOTIDE SEQUENCE [LARGE SCALE GENOMIC DNA]</scope>
</reference>
<dbReference type="GO" id="GO:0016020">
    <property type="term" value="C:membrane"/>
    <property type="evidence" value="ECO:0007669"/>
    <property type="project" value="UniProtKB-SubCell"/>
</dbReference>
<evidence type="ECO:0000256" key="4">
    <source>
        <dbReference type="ARBA" id="ARBA00022692"/>
    </source>
</evidence>
<evidence type="ECO:0000259" key="9">
    <source>
        <dbReference type="SMART" id="SM00062"/>
    </source>
</evidence>
<dbReference type="PATRIC" id="fig|698738.3.peg.3824"/>
<name>R4YRX3_OLEAN</name>
<feature type="transmembrane region" description="Helical" evidence="8">
    <location>
        <begin position="39"/>
        <end position="64"/>
    </location>
</feature>
<keyword evidence="7 8" id="KW-0472">Membrane</keyword>
<feature type="transmembrane region" description="Helical" evidence="8">
    <location>
        <begin position="323"/>
        <end position="346"/>
    </location>
</feature>
<evidence type="ECO:0000256" key="6">
    <source>
        <dbReference type="ARBA" id="ARBA00022989"/>
    </source>
</evidence>
<comment type="subcellular location">
    <subcellularLocation>
        <location evidence="1">Membrane</location>
        <topology evidence="1">Multi-pass membrane protein</topology>
    </subcellularLocation>
</comment>
<comment type="similarity">
    <text evidence="2">Belongs to the bacterial solute-binding protein 3 family.</text>
</comment>
<proteinExistence type="inferred from homology"/>
<dbReference type="SUPFAM" id="SSF53850">
    <property type="entry name" value="Periplasmic binding protein-like II"/>
    <property type="match status" value="1"/>
</dbReference>
<keyword evidence="3" id="KW-0813">Transport</keyword>